<accession>A0ACC1PB43</accession>
<dbReference type="EMBL" id="JAPDGR010000561">
    <property type="protein sequence ID" value="KAJ2989152.1"/>
    <property type="molecule type" value="Genomic_DNA"/>
</dbReference>
<evidence type="ECO:0000313" key="1">
    <source>
        <dbReference type="EMBL" id="KAJ2989152.1"/>
    </source>
</evidence>
<gene>
    <name evidence="1" type="ORF">NUW58_g3616</name>
</gene>
<reference evidence="1" key="1">
    <citation type="submission" date="2022-10" db="EMBL/GenBank/DDBJ databases">
        <title>Genome Sequence of Xylaria curta.</title>
        <authorList>
            <person name="Buettner E."/>
        </authorList>
    </citation>
    <scope>NUCLEOTIDE SEQUENCE</scope>
    <source>
        <strain evidence="1">Babe10</strain>
    </source>
</reference>
<evidence type="ECO:0000313" key="2">
    <source>
        <dbReference type="Proteomes" id="UP001143856"/>
    </source>
</evidence>
<keyword evidence="2" id="KW-1185">Reference proteome</keyword>
<comment type="caution">
    <text evidence="1">The sequence shown here is derived from an EMBL/GenBank/DDBJ whole genome shotgun (WGS) entry which is preliminary data.</text>
</comment>
<organism evidence="1 2">
    <name type="scientific">Xylaria curta</name>
    <dbReference type="NCBI Taxonomy" id="42375"/>
    <lineage>
        <taxon>Eukaryota</taxon>
        <taxon>Fungi</taxon>
        <taxon>Dikarya</taxon>
        <taxon>Ascomycota</taxon>
        <taxon>Pezizomycotina</taxon>
        <taxon>Sordariomycetes</taxon>
        <taxon>Xylariomycetidae</taxon>
        <taxon>Xylariales</taxon>
        <taxon>Xylariaceae</taxon>
        <taxon>Xylaria</taxon>
    </lineage>
</organism>
<sequence length="298" mass="32805">MSSRQKFALVTGCGRGGIGEALVNEYALRGLRPIATVLPCEDSDHLIQAGITCYNLDVTSEESIEDLKAKIFDLTNGFLDILVNNAGIAYTMPAIDSDVAEVQQMFDVNVFGPMRMVYHLHGMIIRSAGTIVNIGSIGGIIPYVYGAAYNGSKAALQHWSNTLRVEMAPLGVKVLTIISGEIGTNILKRDMGRELPKGQCLPTTSSCGIATYDTPRGTNSHPQIHIIPRLQQPSENMYSESQTLRLSPPAWYWYGKATLSVWILTVFGWSTIWDSIFWNMFGLGALQQYYINEGKKSD</sequence>
<name>A0ACC1PB43_9PEZI</name>
<dbReference type="Proteomes" id="UP001143856">
    <property type="component" value="Unassembled WGS sequence"/>
</dbReference>
<proteinExistence type="predicted"/>
<protein>
    <submittedName>
        <fullName evidence="1">Uncharacterized protein</fullName>
    </submittedName>
</protein>